<organism evidence="2 3">
    <name type="scientific">Heliocybe sulcata</name>
    <dbReference type="NCBI Taxonomy" id="5364"/>
    <lineage>
        <taxon>Eukaryota</taxon>
        <taxon>Fungi</taxon>
        <taxon>Dikarya</taxon>
        <taxon>Basidiomycota</taxon>
        <taxon>Agaricomycotina</taxon>
        <taxon>Agaricomycetes</taxon>
        <taxon>Gloeophyllales</taxon>
        <taxon>Gloeophyllaceae</taxon>
        <taxon>Heliocybe</taxon>
    </lineage>
</organism>
<evidence type="ECO:0000313" key="3">
    <source>
        <dbReference type="Proteomes" id="UP000305948"/>
    </source>
</evidence>
<dbReference type="PANTHER" id="PTHR46579">
    <property type="entry name" value="F5/8 TYPE C DOMAIN-CONTAINING PROTEIN-RELATED"/>
    <property type="match status" value="1"/>
</dbReference>
<feature type="region of interest" description="Disordered" evidence="1">
    <location>
        <begin position="40"/>
        <end position="92"/>
    </location>
</feature>
<evidence type="ECO:0000313" key="2">
    <source>
        <dbReference type="EMBL" id="TFK46290.1"/>
    </source>
</evidence>
<keyword evidence="3" id="KW-1185">Reference proteome</keyword>
<protein>
    <submittedName>
        <fullName evidence="2">Uncharacterized protein</fullName>
    </submittedName>
</protein>
<dbReference type="PANTHER" id="PTHR46579:SF1">
    <property type="entry name" value="F5_8 TYPE C DOMAIN-CONTAINING PROTEIN"/>
    <property type="match status" value="1"/>
</dbReference>
<gene>
    <name evidence="2" type="ORF">OE88DRAFT_1638557</name>
</gene>
<dbReference type="STRING" id="5364.A0A5C3MLU9"/>
<accession>A0A5C3MLU9</accession>
<dbReference type="EMBL" id="ML213531">
    <property type="protein sequence ID" value="TFK46290.1"/>
    <property type="molecule type" value="Genomic_DNA"/>
</dbReference>
<dbReference type="Proteomes" id="UP000305948">
    <property type="component" value="Unassembled WGS sequence"/>
</dbReference>
<evidence type="ECO:0000256" key="1">
    <source>
        <dbReference type="SAM" id="MobiDB-lite"/>
    </source>
</evidence>
<name>A0A5C3MLU9_9AGAM</name>
<dbReference type="OrthoDB" id="3247418at2759"/>
<proteinExistence type="predicted"/>
<reference evidence="2 3" key="1">
    <citation type="journal article" date="2019" name="Nat. Ecol. Evol.">
        <title>Megaphylogeny resolves global patterns of mushroom evolution.</title>
        <authorList>
            <person name="Varga T."/>
            <person name="Krizsan K."/>
            <person name="Foldi C."/>
            <person name="Dima B."/>
            <person name="Sanchez-Garcia M."/>
            <person name="Sanchez-Ramirez S."/>
            <person name="Szollosi G.J."/>
            <person name="Szarkandi J.G."/>
            <person name="Papp V."/>
            <person name="Albert L."/>
            <person name="Andreopoulos W."/>
            <person name="Angelini C."/>
            <person name="Antonin V."/>
            <person name="Barry K.W."/>
            <person name="Bougher N.L."/>
            <person name="Buchanan P."/>
            <person name="Buyck B."/>
            <person name="Bense V."/>
            <person name="Catcheside P."/>
            <person name="Chovatia M."/>
            <person name="Cooper J."/>
            <person name="Damon W."/>
            <person name="Desjardin D."/>
            <person name="Finy P."/>
            <person name="Geml J."/>
            <person name="Haridas S."/>
            <person name="Hughes K."/>
            <person name="Justo A."/>
            <person name="Karasinski D."/>
            <person name="Kautmanova I."/>
            <person name="Kiss B."/>
            <person name="Kocsube S."/>
            <person name="Kotiranta H."/>
            <person name="LaButti K.M."/>
            <person name="Lechner B.E."/>
            <person name="Liimatainen K."/>
            <person name="Lipzen A."/>
            <person name="Lukacs Z."/>
            <person name="Mihaltcheva S."/>
            <person name="Morgado L.N."/>
            <person name="Niskanen T."/>
            <person name="Noordeloos M.E."/>
            <person name="Ohm R.A."/>
            <person name="Ortiz-Santana B."/>
            <person name="Ovrebo C."/>
            <person name="Racz N."/>
            <person name="Riley R."/>
            <person name="Savchenko A."/>
            <person name="Shiryaev A."/>
            <person name="Soop K."/>
            <person name="Spirin V."/>
            <person name="Szebenyi C."/>
            <person name="Tomsovsky M."/>
            <person name="Tulloss R.E."/>
            <person name="Uehling J."/>
            <person name="Grigoriev I.V."/>
            <person name="Vagvolgyi C."/>
            <person name="Papp T."/>
            <person name="Martin F.M."/>
            <person name="Miettinen O."/>
            <person name="Hibbett D.S."/>
            <person name="Nagy L.G."/>
        </authorList>
    </citation>
    <scope>NUCLEOTIDE SEQUENCE [LARGE SCALE GENOMIC DNA]</scope>
    <source>
        <strain evidence="2 3">OMC1185</strain>
    </source>
</reference>
<feature type="non-terminal residue" evidence="2">
    <location>
        <position position="1"/>
    </location>
</feature>
<dbReference type="AlphaFoldDB" id="A0A5C3MLU9"/>
<sequence>IPFVWDEFLKDAQQEFAKQSKKYKADLTKHKKDLEEWKERHPEAIEEATSTRKVTFKGVPPVSTGHAPKKRKLGDDNNTRPVAPDPPGNRMHKDEPELLFCLATSLKLLLGRSLDDASLTRSLQLLREYLLKYREVYGEGAMKPNHHWVVHTPDQVRDFGPVYCFWLFLVERLNKTLKDYNTNNHSGGELEITLMRTFYREVRIRDMVSLYISGASCNIAHNL</sequence>